<evidence type="ECO:0000313" key="1">
    <source>
        <dbReference type="EMBL" id="SDW94034.1"/>
    </source>
</evidence>
<gene>
    <name evidence="1" type="ORF">SAMN04488001_2045</name>
</gene>
<organism evidence="1 2">
    <name type="scientific">Litoreibacter albidus</name>
    <dbReference type="NCBI Taxonomy" id="670155"/>
    <lineage>
        <taxon>Bacteria</taxon>
        <taxon>Pseudomonadati</taxon>
        <taxon>Pseudomonadota</taxon>
        <taxon>Alphaproteobacteria</taxon>
        <taxon>Rhodobacterales</taxon>
        <taxon>Roseobacteraceae</taxon>
        <taxon>Litoreibacter</taxon>
    </lineage>
</organism>
<dbReference type="RefSeq" id="WP_089946826.1">
    <property type="nucleotide sequence ID" value="NZ_FNOI01000003.1"/>
</dbReference>
<dbReference type="PANTHER" id="PTHR38767">
    <property type="entry name" value="DNA POLYMERASE III SUBUNIT CHI"/>
    <property type="match status" value="1"/>
</dbReference>
<protein>
    <submittedName>
        <fullName evidence="1">DNA polymerase III, chi subunit</fullName>
    </submittedName>
</protein>
<evidence type="ECO:0000313" key="2">
    <source>
        <dbReference type="Proteomes" id="UP000199441"/>
    </source>
</evidence>
<dbReference type="STRING" id="670155.SAMN04488001_2045"/>
<reference evidence="2" key="1">
    <citation type="submission" date="2016-10" db="EMBL/GenBank/DDBJ databases">
        <authorList>
            <person name="Varghese N."/>
            <person name="Submissions S."/>
        </authorList>
    </citation>
    <scope>NUCLEOTIDE SEQUENCE [LARGE SCALE GENOMIC DNA]</scope>
    <source>
        <strain evidence="2">DSM 26922</strain>
    </source>
</reference>
<accession>A0A1H2XNH9</accession>
<name>A0A1H2XNH9_9RHOB</name>
<dbReference type="SUPFAM" id="SSF102400">
    <property type="entry name" value="DNA polymerase III chi subunit"/>
    <property type="match status" value="1"/>
</dbReference>
<dbReference type="Pfam" id="PF04364">
    <property type="entry name" value="DNA_pol3_chi"/>
    <property type="match status" value="1"/>
</dbReference>
<dbReference type="EMBL" id="FNOI01000003">
    <property type="protein sequence ID" value="SDW94034.1"/>
    <property type="molecule type" value="Genomic_DNA"/>
</dbReference>
<dbReference type="PANTHER" id="PTHR38767:SF1">
    <property type="entry name" value="DNA POLYMERASE III SUBUNIT CHI"/>
    <property type="match status" value="1"/>
</dbReference>
<dbReference type="InterPro" id="IPR007459">
    <property type="entry name" value="DNA_pol3_chi"/>
</dbReference>
<dbReference type="GO" id="GO:0032298">
    <property type="term" value="P:positive regulation of DNA-templated DNA replication initiation"/>
    <property type="evidence" value="ECO:0007669"/>
    <property type="project" value="TreeGrafter"/>
</dbReference>
<dbReference type="InterPro" id="IPR036768">
    <property type="entry name" value="PolIII_chi_sf"/>
</dbReference>
<dbReference type="AlphaFoldDB" id="A0A1H2XNH9"/>
<dbReference type="GO" id="GO:0003677">
    <property type="term" value="F:DNA binding"/>
    <property type="evidence" value="ECO:0007669"/>
    <property type="project" value="InterPro"/>
</dbReference>
<dbReference type="Proteomes" id="UP000199441">
    <property type="component" value="Unassembled WGS sequence"/>
</dbReference>
<dbReference type="OrthoDB" id="9795973at2"/>
<sequence length="153" mass="16382">MGAAFFYHMTTQPVDVTLPMLLGKARGAGWRVAVRGRDVARLDHLDLKLWEAAGFLAHGRSGGPHDADQPILLTDVDAVPNGATCLVSLDGADISPEEVGASDRTMILFDGNDGDAVARARTQWKALTTAGCAAQYWSQETGRWEKKAESGES</sequence>
<dbReference type="GO" id="GO:0006260">
    <property type="term" value="P:DNA replication"/>
    <property type="evidence" value="ECO:0007669"/>
    <property type="project" value="InterPro"/>
</dbReference>
<dbReference type="GO" id="GO:0003887">
    <property type="term" value="F:DNA-directed DNA polymerase activity"/>
    <property type="evidence" value="ECO:0007669"/>
    <property type="project" value="InterPro"/>
</dbReference>
<proteinExistence type="predicted"/>
<keyword evidence="2" id="KW-1185">Reference proteome</keyword>
<dbReference type="NCBIfam" id="NF004347">
    <property type="entry name" value="PRK05728.1-4"/>
    <property type="match status" value="1"/>
</dbReference>
<dbReference type="Gene3D" id="3.40.50.10110">
    <property type="entry name" value="DNA polymerase III subunit chi"/>
    <property type="match status" value="1"/>
</dbReference>